<accession>A0A3P3YFI0</accession>
<evidence type="ECO:0000313" key="2">
    <source>
        <dbReference type="Proteomes" id="UP000290189"/>
    </source>
</evidence>
<name>A0A3P3YFI0_PLABS</name>
<dbReference type="Proteomes" id="UP000290189">
    <property type="component" value="Unassembled WGS sequence"/>
</dbReference>
<proteinExistence type="predicted"/>
<dbReference type="EMBL" id="OVEO01000010">
    <property type="protein sequence ID" value="SPQ98869.1"/>
    <property type="molecule type" value="Genomic_DNA"/>
</dbReference>
<dbReference type="AlphaFoldDB" id="A0A3P3YFI0"/>
<protein>
    <submittedName>
        <fullName evidence="1">Uncharacterized protein</fullName>
    </submittedName>
</protein>
<keyword evidence="1" id="KW-0496">Mitochondrion</keyword>
<evidence type="ECO:0000313" key="1">
    <source>
        <dbReference type="EMBL" id="SPQ98869.1"/>
    </source>
</evidence>
<geneLocation type="mitochondrion" evidence="1"/>
<gene>
    <name evidence="1" type="ORF">PLBR_LOCUS6084</name>
</gene>
<organism evidence="1 2">
    <name type="scientific">Plasmodiophora brassicae</name>
    <name type="common">Clubroot disease agent</name>
    <dbReference type="NCBI Taxonomy" id="37360"/>
    <lineage>
        <taxon>Eukaryota</taxon>
        <taxon>Sar</taxon>
        <taxon>Rhizaria</taxon>
        <taxon>Endomyxa</taxon>
        <taxon>Phytomyxea</taxon>
        <taxon>Plasmodiophorida</taxon>
        <taxon>Plasmodiophoridae</taxon>
        <taxon>Plasmodiophora</taxon>
    </lineage>
</organism>
<reference evidence="1 2" key="1">
    <citation type="submission" date="2018-03" db="EMBL/GenBank/DDBJ databases">
        <authorList>
            <person name="Fogelqvist J."/>
        </authorList>
    </citation>
    <scope>NUCLEOTIDE SEQUENCE [LARGE SCALE GENOMIC DNA]</scope>
</reference>
<sequence>MAVGEWSLMCADPMNHVHRLRHAMTSIRKRRELGPSVPQVKPDCCKATCTTMKMREGQVDHRSLFENGRRIICGVPLRSPSADMFEDRAADTVDVELLLLLHIRGDPYLRVHRCTIISSPSILVRVDGATNGEPVTGMAVVTGEPVASVCQVVLDVSTSPAAFPLGPLITISPNNAVSIRVAATNPLVCVHYDDRVRLFGQNLAFVRQRRIRDVPVVIAYGTTLRVTYGTHRFSLGLYRPRREIRQARMDRWTRRLLQHCYELPRSLIIPASRPARIAVKHLSGHGCVRQSH</sequence>